<evidence type="ECO:0000313" key="1">
    <source>
        <dbReference type="EMBL" id="QJF51618.1"/>
    </source>
</evidence>
<proteinExistence type="predicted"/>
<protein>
    <submittedName>
        <fullName evidence="1">Uncharacterized protein</fullName>
    </submittedName>
</protein>
<sequence>MQLVFHTGAHFTEEDRLIKCLLRNKDAFHEEGIAVPGPGRYRKLLRDTVVAMENAPVAPDAREVLFDAILEGGQPDRVLLSLPHFFGAPRAALRRGQLYPNGADRMAQTARLFNVDEVTLCMGVRNPATFLPLAFSASPRETAEHFTDGVDPRGIRWSDTFLRIREAAPEIPVVVWCNEDAPLVWSQVVREMAGLDHGAAVTGGFDLLEDIMQPDGVTRFNDYLSKHPDMTEIQIRRVMVAFLDKYARDEAIEETLDMPGWTHDLVDELTELYDEDMLEIARIPGVEVISP</sequence>
<keyword evidence="2" id="KW-1185">Reference proteome</keyword>
<accession>A0A858SUG6</accession>
<dbReference type="KEGG" id="rpon:G3256_10825"/>
<dbReference type="AlphaFoldDB" id="A0A858SUG6"/>
<reference evidence="1 2" key="1">
    <citation type="submission" date="2020-02" db="EMBL/GenBank/DDBJ databases">
        <title>Genome sequence of Roseobacter ponti.</title>
        <authorList>
            <person name="Hollensteiner J."/>
            <person name="Schneider D."/>
            <person name="Poehlein A."/>
            <person name="Daniel R."/>
        </authorList>
    </citation>
    <scope>NUCLEOTIDE SEQUENCE [LARGE SCALE GENOMIC DNA]</scope>
    <source>
        <strain evidence="1 2">DSM 106830</strain>
    </source>
</reference>
<gene>
    <name evidence="1" type="ORF">G3256_10825</name>
</gene>
<dbReference type="EMBL" id="CP048788">
    <property type="protein sequence ID" value="QJF51618.1"/>
    <property type="molecule type" value="Genomic_DNA"/>
</dbReference>
<dbReference type="RefSeq" id="WP_169640835.1">
    <property type="nucleotide sequence ID" value="NZ_CP048788.1"/>
</dbReference>
<name>A0A858SUG6_9RHOB</name>
<dbReference type="Proteomes" id="UP000503308">
    <property type="component" value="Chromosome"/>
</dbReference>
<organism evidence="1 2">
    <name type="scientific">Roseobacter ponti</name>
    <dbReference type="NCBI Taxonomy" id="1891787"/>
    <lineage>
        <taxon>Bacteria</taxon>
        <taxon>Pseudomonadati</taxon>
        <taxon>Pseudomonadota</taxon>
        <taxon>Alphaproteobacteria</taxon>
        <taxon>Rhodobacterales</taxon>
        <taxon>Roseobacteraceae</taxon>
        <taxon>Roseobacter</taxon>
    </lineage>
</organism>
<evidence type="ECO:0000313" key="2">
    <source>
        <dbReference type="Proteomes" id="UP000503308"/>
    </source>
</evidence>